<proteinExistence type="predicted"/>
<accession>A0A0X1KHV8</accession>
<keyword evidence="1" id="KW-0812">Transmembrane</keyword>
<dbReference type="EMBL" id="CP007140">
    <property type="protein sequence ID" value="AJC70833.1"/>
    <property type="molecule type" value="Genomic_DNA"/>
</dbReference>
<evidence type="ECO:0000313" key="3">
    <source>
        <dbReference type="EMBL" id="AJC70833.1"/>
    </source>
</evidence>
<dbReference type="InterPro" id="IPR015943">
    <property type="entry name" value="WD40/YVTN_repeat-like_dom_sf"/>
</dbReference>
<dbReference type="InterPro" id="IPR011047">
    <property type="entry name" value="Quinoprotein_ADH-like_sf"/>
</dbReference>
<evidence type="ECO:0000256" key="1">
    <source>
        <dbReference type="SAM" id="Phobius"/>
    </source>
</evidence>
<dbReference type="AlphaFoldDB" id="A0A0X1KHV8"/>
<dbReference type="KEGG" id="tgy:X802_00450"/>
<dbReference type="InterPro" id="IPR002372">
    <property type="entry name" value="PQQ_rpt_dom"/>
</dbReference>
<evidence type="ECO:0000259" key="2">
    <source>
        <dbReference type="Pfam" id="PF13360"/>
    </source>
</evidence>
<dbReference type="PATRIC" id="fig|1432656.3.peg.87"/>
<dbReference type="InterPro" id="IPR018391">
    <property type="entry name" value="PQQ_b-propeller_rpt"/>
</dbReference>
<sequence>MRWQAIALALIIVVSMSFGSVLAGEGPILFKGSVGEDIQYQKSIEAVAISNGTVYASCDYRMVVGDELLSIYYLGVMAAYSTNGSRLWVNDSGYVVKIQPLDNGILAGGLGGFVFFDKEGHVRANFPTLNKLYDFAMRNGYVYGIDGDVWYSNGTFSSSGEVFKAKLLENGSLSIEDGWKLRLPTMPGRVRLGDIIYVGSGFPSGYSAKYQFGAIYGVSYDGELLWNVSTGWWVRDLELWKGNAIAGTGFNNTKGYILMVDKDGRVLWNESTFFVEDLLVVNDTLYVSGFDGEKGKVAAYDLNDKKLLWTRDFPYRAKPLAYGSGKLVVGTGKFESRKEGNVTKVYSEGGLYVLDPSDGKVLWEDRGMGYVRSLAVQGSLVAAGTGSSYFYVLDLSKIGESSGICGPAFLVFLTLLAAAAVRGGLNGGRAGR</sequence>
<dbReference type="STRING" id="1432656.X802_00450"/>
<keyword evidence="1" id="KW-1133">Transmembrane helix</keyword>
<feature type="transmembrane region" description="Helical" evidence="1">
    <location>
        <begin position="406"/>
        <end position="425"/>
    </location>
</feature>
<dbReference type="Gene3D" id="2.130.10.10">
    <property type="entry name" value="YVTN repeat-like/Quinoprotein amine dehydrogenase"/>
    <property type="match status" value="1"/>
</dbReference>
<feature type="domain" description="Pyrrolo-quinoline quinone repeat" evidence="2">
    <location>
        <begin position="253"/>
        <end position="365"/>
    </location>
</feature>
<dbReference type="OrthoDB" id="145878at2157"/>
<dbReference type="Proteomes" id="UP000062043">
    <property type="component" value="Chromosome"/>
</dbReference>
<name>A0A0X1KHV8_9EURY</name>
<evidence type="ECO:0000313" key="4">
    <source>
        <dbReference type="Proteomes" id="UP000062043"/>
    </source>
</evidence>
<protein>
    <submittedName>
        <fullName evidence="3">Hydrogensae</fullName>
    </submittedName>
</protein>
<dbReference type="RefSeq" id="WP_062370031.1">
    <property type="nucleotide sequence ID" value="NZ_CP007140.1"/>
</dbReference>
<dbReference type="SUPFAM" id="SSF50998">
    <property type="entry name" value="Quinoprotein alcohol dehydrogenase-like"/>
    <property type="match status" value="1"/>
</dbReference>
<dbReference type="SMART" id="SM00564">
    <property type="entry name" value="PQQ"/>
    <property type="match status" value="5"/>
</dbReference>
<reference evidence="3 4" key="1">
    <citation type="submission" date="2014-01" db="EMBL/GenBank/DDBJ databases">
        <title>Genome sequencing of Thermococcus guaymasensis.</title>
        <authorList>
            <person name="Zhang X."/>
            <person name="Alvare G."/>
            <person name="Fristensky B."/>
            <person name="Chen L."/>
            <person name="Suen T."/>
            <person name="Chen Q."/>
            <person name="Ma K."/>
        </authorList>
    </citation>
    <scope>NUCLEOTIDE SEQUENCE [LARGE SCALE GENOMIC DNA]</scope>
    <source>
        <strain evidence="3 4">DSM 11113</strain>
    </source>
</reference>
<dbReference type="GeneID" id="27134134"/>
<organism evidence="3 4">
    <name type="scientific">Thermococcus guaymasensis DSM 11113</name>
    <dbReference type="NCBI Taxonomy" id="1432656"/>
    <lineage>
        <taxon>Archaea</taxon>
        <taxon>Methanobacteriati</taxon>
        <taxon>Methanobacteriota</taxon>
        <taxon>Thermococci</taxon>
        <taxon>Thermococcales</taxon>
        <taxon>Thermococcaceae</taxon>
        <taxon>Thermococcus</taxon>
    </lineage>
</organism>
<keyword evidence="4" id="KW-1185">Reference proteome</keyword>
<keyword evidence="1" id="KW-0472">Membrane</keyword>
<dbReference type="Pfam" id="PF13360">
    <property type="entry name" value="PQQ_2"/>
    <property type="match status" value="1"/>
</dbReference>
<gene>
    <name evidence="3" type="ORF">X802_00450</name>
</gene>